<dbReference type="EMBL" id="CP074691">
    <property type="protein sequence ID" value="QVL37008.1"/>
    <property type="molecule type" value="Genomic_DNA"/>
</dbReference>
<accession>A0ACD1DYD5</accession>
<evidence type="ECO:0000313" key="2">
    <source>
        <dbReference type="Proteomes" id="UP000682204"/>
    </source>
</evidence>
<gene>
    <name evidence="1" type="ORF">KIH16_04365</name>
</gene>
<keyword evidence="2" id="KW-1185">Reference proteome</keyword>
<dbReference type="Proteomes" id="UP000682204">
    <property type="component" value="Chromosome"/>
</dbReference>
<reference evidence="1" key="1">
    <citation type="submission" date="2021-05" db="EMBL/GenBank/DDBJ databases">
        <title>An isolated secondary fermenter in methanogenic hydrocarbon-degrading communities.</title>
        <authorList>
            <person name="Liu Y.-F."/>
            <person name="Liu Z.-l."/>
        </authorList>
    </citation>
    <scope>NUCLEOTIDE SEQUENCE</scope>
    <source>
        <strain evidence="1">L-13</strain>
    </source>
</reference>
<sequence>MIPTRLELHNFGAIDAADVDLSTVNLAAVVGPNGSGKSTTFTIAPIWALFGGTKNGCSADNMVRLGTSDASVTLEFEHHGGFYRVLRTRSLNGRGKSSLELQKQEDGSWTPISGTTIRETEEKIRDLLGLDEETFTSSSMILQGRSNEFTAKAPGQRKQILAQILGLGIYETLQEGAKRHVQELDARLRTNRERLEAIGSILAGKSDLKAQLETTEAQIQAKTLDVADCETSLRDAETRLIQAKETQTRVEALVVRAKDLDCRIATASEARDSLLCERERLEALVAAEAEIAAKVQELVEAESLLTSMEPLEARREALRQEYASCDHERKTHRKASEEALVRLSAIRQDLSMASRYRDAAEQLPALKAELEEQACRREDVLTLEAEAKSLDVRLRDRVHALDQSRLHLEFEIRNCEAQVAKLADAHCVDLEAARTHPCAFLRAAMEAAERLPGLTAEIDGLADPEITVLQKKFSQLHDEIGCVHYDADRAEVLKRRIQALEPMAAAAAALESKQEMVTILEGQIEAAGGHGSRCEQRLEEIRQEGKELSKRLEELPNLKAEIERLQQWRPRKEQLPAKKERLSWVKEQAQALDAEVMRMEEETRLLEEAIKIEELKLWGEDPREIESEATKMRHELSGLRNDLQKLHSALGAARARLEELAHAESERTALNVEREPLAVELSQYQALAKAFGRDGIPALIIENAVPELERTSNEILGEMSQGRHSLRFETQRELKSRSGMAETLDIIVSDWQGERPYETFSGGEQLRIDYAIRFALAELLAHRAGSRIEWLVIDEGLGSQDRAHRDLVLEAIRNVANRFRKVLVITHVEEAQGAFPQQIRFERVDDRVEVLVS</sequence>
<proteinExistence type="predicted"/>
<organism evidence="1 2">
    <name type="scientific">Aminirod propionatiphilus</name>
    <dbReference type="NCBI Taxonomy" id="3415223"/>
    <lineage>
        <taxon>Bacteria</taxon>
        <taxon>Thermotogati</taxon>
        <taxon>Synergistota</taxon>
        <taxon>Synergistia</taxon>
        <taxon>Synergistales</taxon>
        <taxon>Aminiphilaceae</taxon>
        <taxon>Aminirod</taxon>
    </lineage>
</organism>
<evidence type="ECO:0000313" key="1">
    <source>
        <dbReference type="EMBL" id="QVL37008.1"/>
    </source>
</evidence>
<protein>
    <submittedName>
        <fullName evidence="1">SMC family ATPase</fullName>
    </submittedName>
</protein>
<name>A0ACD1DYD5_9BACT</name>